<keyword evidence="1" id="KW-0472">Membrane</keyword>
<dbReference type="Proteomes" id="UP000596661">
    <property type="component" value="Chromosome 1"/>
</dbReference>
<dbReference type="Gramene" id="evm.model.01.1181">
    <property type="protein sequence ID" value="cds.evm.model.01.1181"/>
    <property type="gene ID" value="evm.TU.01.1181"/>
</dbReference>
<proteinExistence type="predicted"/>
<reference evidence="2" key="1">
    <citation type="submission" date="2018-11" db="EMBL/GenBank/DDBJ databases">
        <authorList>
            <person name="Grassa J C."/>
        </authorList>
    </citation>
    <scope>NUCLEOTIDE SEQUENCE [LARGE SCALE GENOMIC DNA]</scope>
</reference>
<evidence type="ECO:0000313" key="3">
    <source>
        <dbReference type="Proteomes" id="UP000596661"/>
    </source>
</evidence>
<name>A0A803NFX8_CANSA</name>
<organism evidence="2 3">
    <name type="scientific">Cannabis sativa</name>
    <name type="common">Hemp</name>
    <name type="synonym">Marijuana</name>
    <dbReference type="NCBI Taxonomy" id="3483"/>
    <lineage>
        <taxon>Eukaryota</taxon>
        <taxon>Viridiplantae</taxon>
        <taxon>Streptophyta</taxon>
        <taxon>Embryophyta</taxon>
        <taxon>Tracheophyta</taxon>
        <taxon>Spermatophyta</taxon>
        <taxon>Magnoliopsida</taxon>
        <taxon>eudicotyledons</taxon>
        <taxon>Gunneridae</taxon>
        <taxon>Pentapetalae</taxon>
        <taxon>rosids</taxon>
        <taxon>fabids</taxon>
        <taxon>Rosales</taxon>
        <taxon>Cannabaceae</taxon>
        <taxon>Cannabis</taxon>
    </lineage>
</organism>
<reference evidence="2" key="2">
    <citation type="submission" date="2021-03" db="UniProtKB">
        <authorList>
            <consortium name="EnsemblPlants"/>
        </authorList>
    </citation>
    <scope>IDENTIFICATION</scope>
</reference>
<dbReference type="EMBL" id="UZAU01000023">
    <property type="status" value="NOT_ANNOTATED_CDS"/>
    <property type="molecule type" value="Genomic_DNA"/>
</dbReference>
<feature type="transmembrane region" description="Helical" evidence="1">
    <location>
        <begin position="197"/>
        <end position="222"/>
    </location>
</feature>
<keyword evidence="3" id="KW-1185">Reference proteome</keyword>
<dbReference type="AlphaFoldDB" id="A0A803NFX8"/>
<feature type="transmembrane region" description="Helical" evidence="1">
    <location>
        <begin position="104"/>
        <end position="125"/>
    </location>
</feature>
<protein>
    <submittedName>
        <fullName evidence="2">Uncharacterized protein</fullName>
    </submittedName>
</protein>
<keyword evidence="1" id="KW-1133">Transmembrane helix</keyword>
<evidence type="ECO:0000256" key="1">
    <source>
        <dbReference type="SAM" id="Phobius"/>
    </source>
</evidence>
<accession>A0A803NFX8</accession>
<dbReference type="EnsemblPlants" id="evm.model.01.1181">
    <property type="protein sequence ID" value="cds.evm.model.01.1181"/>
    <property type="gene ID" value="evm.TU.01.1181"/>
</dbReference>
<sequence length="224" mass="24757">MYIAHVLGSGAAGRFWLVAPGAFAPWSDERLPSLSLSLRSSSLWSPTTVDDCLCLGLSSPRGWWSWVAPVSLLDGRRQWWVSLGILPSDFGDGKMRWSYSGENLNFGELLLFPFYQIFVFIGFLFRRPGSGAQWLVVSFRSIVDVEACRFSPGLDVVLVMFLNRYVGVSGWFTSISFLFVLLVSLSFLGGSCVFSGLICYGVVVIGPNLTLWTSGGISLWLVQI</sequence>
<keyword evidence="1" id="KW-0812">Transmembrane</keyword>
<feature type="transmembrane region" description="Helical" evidence="1">
    <location>
        <begin position="168"/>
        <end position="190"/>
    </location>
</feature>
<evidence type="ECO:0000313" key="2">
    <source>
        <dbReference type="EnsemblPlants" id="cds.evm.model.01.1181"/>
    </source>
</evidence>